<evidence type="ECO:0000313" key="3">
    <source>
        <dbReference type="Proteomes" id="UP001153555"/>
    </source>
</evidence>
<dbReference type="AlphaFoldDB" id="A0A9N7NAC0"/>
<evidence type="ECO:0000256" key="1">
    <source>
        <dbReference type="ARBA" id="ARBA00022679"/>
    </source>
</evidence>
<accession>A0A9N7NAC0</accession>
<proteinExistence type="predicted"/>
<protein>
    <submittedName>
        <fullName evidence="2">HXXXD-type acyl-transferase family protein</fullName>
    </submittedName>
</protein>
<dbReference type="Gene3D" id="3.30.559.10">
    <property type="entry name" value="Chloramphenicol acetyltransferase-like domain"/>
    <property type="match status" value="2"/>
</dbReference>
<sequence length="439" mass="47669">MAKVEVVSSSLVPMASVDTIPMSRLDLTPWDLQMLLFEPIQQGVLFHKPTFAIDFIIDYVKASLSRVLDYFPPLAGRLATENNNNDTKTAVYFVDCNNKGAGIIHAAAPNVSVSQISDAKYTPEFVYSFFPLNGTRNFHGTFEPLFAVQVTELEDGLFFGCAANHAVMDGSSMWHVLQSLSEIVRGHKKISKMPSFARDFPGWQNRPIHVPMPDDGTTKTATRPMLLDRVFHVSKESVAEIKARAGPDVGMITSFQAIVAHVWRCVARCRRQLGVGGGEETMVTGVGARGRVDLPEGYFGNAISGSTLCMGEEELLGGGLGRAVLGLKAFVDREGTAEAVLGFVRDWAKNPRVHVPGSCTLLVSSLPNFDAYRGIGDVGLGRAVAVRTGRAQKWNGRVAIFNAAEGDGVDVEVCLAPEVMAALEEDTEFMDSTLLQNIK</sequence>
<dbReference type="OrthoDB" id="1862401at2759"/>
<keyword evidence="3" id="KW-1185">Reference proteome</keyword>
<dbReference type="InterPro" id="IPR051283">
    <property type="entry name" value="Sec_Metabolite_Acyltrans"/>
</dbReference>
<reference evidence="2" key="1">
    <citation type="submission" date="2019-12" db="EMBL/GenBank/DDBJ databases">
        <authorList>
            <person name="Scholes J."/>
        </authorList>
    </citation>
    <scope>NUCLEOTIDE SEQUENCE</scope>
</reference>
<dbReference type="Pfam" id="PF02458">
    <property type="entry name" value="Transferase"/>
    <property type="match status" value="1"/>
</dbReference>
<dbReference type="GO" id="GO:0016740">
    <property type="term" value="F:transferase activity"/>
    <property type="evidence" value="ECO:0007669"/>
    <property type="project" value="UniProtKB-KW"/>
</dbReference>
<keyword evidence="1" id="KW-0808">Transferase</keyword>
<evidence type="ECO:0000313" key="2">
    <source>
        <dbReference type="EMBL" id="CAA0826842.1"/>
    </source>
</evidence>
<gene>
    <name evidence="2" type="ORF">SHERM_02036</name>
</gene>
<comment type="caution">
    <text evidence="2">The sequence shown here is derived from an EMBL/GenBank/DDBJ whole genome shotgun (WGS) entry which is preliminary data.</text>
</comment>
<name>A0A9N7NAC0_STRHE</name>
<dbReference type="PANTHER" id="PTHR31896:SF43">
    <property type="entry name" value="PROTEIN ENHANCED PSEUDOMONAS SUSCEPTIBILITY 1"/>
    <property type="match status" value="1"/>
</dbReference>
<dbReference type="EMBL" id="CACSLK010027624">
    <property type="protein sequence ID" value="CAA0826842.1"/>
    <property type="molecule type" value="Genomic_DNA"/>
</dbReference>
<organism evidence="2 3">
    <name type="scientific">Striga hermonthica</name>
    <name type="common">Purple witchweed</name>
    <name type="synonym">Buchnera hermonthica</name>
    <dbReference type="NCBI Taxonomy" id="68872"/>
    <lineage>
        <taxon>Eukaryota</taxon>
        <taxon>Viridiplantae</taxon>
        <taxon>Streptophyta</taxon>
        <taxon>Embryophyta</taxon>
        <taxon>Tracheophyta</taxon>
        <taxon>Spermatophyta</taxon>
        <taxon>Magnoliopsida</taxon>
        <taxon>eudicotyledons</taxon>
        <taxon>Gunneridae</taxon>
        <taxon>Pentapetalae</taxon>
        <taxon>asterids</taxon>
        <taxon>lamiids</taxon>
        <taxon>Lamiales</taxon>
        <taxon>Orobanchaceae</taxon>
        <taxon>Buchnereae</taxon>
        <taxon>Striga</taxon>
    </lineage>
</organism>
<dbReference type="InterPro" id="IPR023213">
    <property type="entry name" value="CAT-like_dom_sf"/>
</dbReference>
<dbReference type="PANTHER" id="PTHR31896">
    <property type="entry name" value="FAMILY REGULATORY PROTEIN, PUTATIVE (AFU_ORTHOLOGUE AFUA_3G14730)-RELATED"/>
    <property type="match status" value="1"/>
</dbReference>
<dbReference type="Proteomes" id="UP001153555">
    <property type="component" value="Unassembled WGS sequence"/>
</dbReference>
<dbReference type="SUPFAM" id="SSF52777">
    <property type="entry name" value="CoA-dependent acyltransferases"/>
    <property type="match status" value="1"/>
</dbReference>